<keyword evidence="3" id="KW-1185">Reference proteome</keyword>
<evidence type="ECO:0000313" key="3">
    <source>
        <dbReference type="Proteomes" id="UP000038045"/>
    </source>
</evidence>
<evidence type="ECO:0000256" key="1">
    <source>
        <dbReference type="SAM" id="Coils"/>
    </source>
</evidence>
<sequence length="794" mass="92179">MVPRKQKTIIQDSAKHIIAGTNPPLAYSSKANNNSFKTKKKESTHVSGNDYVEKIDNKQEILSLLTDKESQNTGMTMALFDLQRNLTSIETKYSLLQNELNVIKMTIAKHDQEISSHDAIHRIKQVDSKVKNLNSQFDGIMAALEKEVKSKEKFNALQTDAYNKLQEHVTKQLNTEKNNLNNSFYEIQKENKALKKQMLQLESNIKASVATINKSMKDIENNMKLSEKDRKQLTSFNNEEVKLIKKELTTTNNTIQNNLNNRLEKLSNDMIMNEKNSRILIEEKNNLLKEKYDNDFIILNRSIGEIKDELNNSNIEKSEALKMTDEKVSKLEKNLQKIEKNVGKVFKESQQVTSTTKRHEEGIMRKLDTLENQLNVYIDDMNKKIAESNRPKTNDSINNSNSSTGRSINNSKTPEKIKQELLMIMNDKEKMSYQGMLAAEEKILNLQKQMESFKGDFEMKTKELPDSKLTGELQKQMLTFETMMNQVQETQSSLNKKIDQDIPANMEEFSMKTKNLIQALDNKFLHEINLLQKGMKQSNKANKSLIKDVDEKDKKRAKHEEMILTKLLKLEDDVKRYIDTKNREMDEDDNDRRSINNDDSNIDIEKIRTELSLIVNERSKLTYQTSLIMEEKVINMQENLNNFRKELDHKCHLKGLDDPRIIEMQKQLASVNMMMNDMENVQKDIKEKLDEEIPSNIEEMSIKMKNALNLIGKKINQEEEERYLSIKELQEVYAGLAIKYKTMAKQINSKSNENEEIKKMKLELDKCKDAVKKLAESLTTMKSNIESQVIDKKK</sequence>
<organism evidence="3 4">
    <name type="scientific">Parastrongyloides trichosuri</name>
    <name type="common">Possum-specific nematode worm</name>
    <dbReference type="NCBI Taxonomy" id="131310"/>
    <lineage>
        <taxon>Eukaryota</taxon>
        <taxon>Metazoa</taxon>
        <taxon>Ecdysozoa</taxon>
        <taxon>Nematoda</taxon>
        <taxon>Chromadorea</taxon>
        <taxon>Rhabditida</taxon>
        <taxon>Tylenchina</taxon>
        <taxon>Panagrolaimomorpha</taxon>
        <taxon>Strongyloidoidea</taxon>
        <taxon>Strongyloididae</taxon>
        <taxon>Parastrongyloides</taxon>
    </lineage>
</organism>
<feature type="compositionally biased region" description="Low complexity" evidence="2">
    <location>
        <begin position="394"/>
        <end position="403"/>
    </location>
</feature>
<proteinExistence type="predicted"/>
<evidence type="ECO:0000313" key="4">
    <source>
        <dbReference type="WBParaSite" id="PTRK_0000483200.1"/>
    </source>
</evidence>
<protein>
    <submittedName>
        <fullName evidence="4">RING-type domain-containing protein</fullName>
    </submittedName>
</protein>
<keyword evidence="1" id="KW-0175">Coiled coil</keyword>
<dbReference type="Proteomes" id="UP000038045">
    <property type="component" value="Unplaced"/>
</dbReference>
<feature type="coiled-coil region" evidence="1">
    <location>
        <begin position="177"/>
        <end position="211"/>
    </location>
</feature>
<dbReference type="AlphaFoldDB" id="A0A0N4ZBB9"/>
<dbReference type="WBParaSite" id="PTRK_0000483200.1">
    <property type="protein sequence ID" value="PTRK_0000483200.1"/>
    <property type="gene ID" value="PTRK_0000483200"/>
</dbReference>
<dbReference type="PANTHER" id="PTHR35153">
    <property type="entry name" value="COILED-COIL DOMAIN-CONTAINING PROTEIN 154"/>
    <property type="match status" value="1"/>
</dbReference>
<dbReference type="PANTHER" id="PTHR35153:SF1">
    <property type="entry name" value="COILED-COIL DOMAIN-CONTAINING PROTEIN 154"/>
    <property type="match status" value="1"/>
</dbReference>
<feature type="coiled-coil region" evidence="1">
    <location>
        <begin position="743"/>
        <end position="777"/>
    </location>
</feature>
<accession>A0A0N4ZBB9</accession>
<evidence type="ECO:0000256" key="2">
    <source>
        <dbReference type="SAM" id="MobiDB-lite"/>
    </source>
</evidence>
<dbReference type="InterPro" id="IPR029512">
    <property type="entry name" value="CCDC154"/>
</dbReference>
<name>A0A0N4ZBB9_PARTI</name>
<reference evidence="4" key="1">
    <citation type="submission" date="2017-02" db="UniProtKB">
        <authorList>
            <consortium name="WormBaseParasite"/>
        </authorList>
    </citation>
    <scope>IDENTIFICATION</scope>
</reference>
<feature type="region of interest" description="Disordered" evidence="2">
    <location>
        <begin position="386"/>
        <end position="413"/>
    </location>
</feature>
<dbReference type="STRING" id="131310.A0A0N4ZBB9"/>